<reference evidence="5" key="1">
    <citation type="submission" date="2018-01" db="EMBL/GenBank/DDBJ databases">
        <authorList>
            <person name="Mao J.F."/>
        </authorList>
    </citation>
    <scope>NUCLEOTIDE SEQUENCE</scope>
    <source>
        <strain evidence="5">Huo1</strain>
        <tissue evidence="5">Leaf</tissue>
    </source>
</reference>
<name>A0A8X8XQJ1_SALSN</name>
<dbReference type="Proteomes" id="UP000298416">
    <property type="component" value="Unassembled WGS sequence"/>
</dbReference>
<dbReference type="CDD" id="cd17546">
    <property type="entry name" value="REC_hyHK_CKI1_RcsC-like"/>
    <property type="match status" value="1"/>
</dbReference>
<reference evidence="5" key="2">
    <citation type="submission" date="2020-08" db="EMBL/GenBank/DDBJ databases">
        <title>Plant Genome Project.</title>
        <authorList>
            <person name="Zhang R.-G."/>
        </authorList>
    </citation>
    <scope>NUCLEOTIDE SEQUENCE</scope>
    <source>
        <strain evidence="5">Huo1</strain>
        <tissue evidence="5">Leaf</tissue>
    </source>
</reference>
<dbReference type="Pfam" id="PF00072">
    <property type="entry name" value="Response_reg"/>
    <property type="match status" value="1"/>
</dbReference>
<keyword evidence="6" id="KW-1185">Reference proteome</keyword>
<feature type="coiled-coil region" evidence="2">
    <location>
        <begin position="95"/>
        <end position="129"/>
    </location>
</feature>
<evidence type="ECO:0000259" key="4">
    <source>
        <dbReference type="PROSITE" id="PS50110"/>
    </source>
</evidence>
<organism evidence="5">
    <name type="scientific">Salvia splendens</name>
    <name type="common">Scarlet sage</name>
    <dbReference type="NCBI Taxonomy" id="180675"/>
    <lineage>
        <taxon>Eukaryota</taxon>
        <taxon>Viridiplantae</taxon>
        <taxon>Streptophyta</taxon>
        <taxon>Embryophyta</taxon>
        <taxon>Tracheophyta</taxon>
        <taxon>Spermatophyta</taxon>
        <taxon>Magnoliopsida</taxon>
        <taxon>eudicotyledons</taxon>
        <taxon>Gunneridae</taxon>
        <taxon>Pentapetalae</taxon>
        <taxon>asterids</taxon>
        <taxon>lamiids</taxon>
        <taxon>Lamiales</taxon>
        <taxon>Lamiaceae</taxon>
        <taxon>Nepetoideae</taxon>
        <taxon>Mentheae</taxon>
        <taxon>Salviinae</taxon>
        <taxon>Salvia</taxon>
        <taxon>Salvia subgen. Calosphace</taxon>
        <taxon>core Calosphace</taxon>
    </lineage>
</organism>
<proteinExistence type="predicted"/>
<evidence type="ECO:0000256" key="2">
    <source>
        <dbReference type="SAM" id="Coils"/>
    </source>
</evidence>
<dbReference type="Gene3D" id="3.40.50.2300">
    <property type="match status" value="1"/>
</dbReference>
<dbReference type="InterPro" id="IPR011006">
    <property type="entry name" value="CheY-like_superfamily"/>
</dbReference>
<dbReference type="GO" id="GO:0000160">
    <property type="term" value="P:phosphorelay signal transduction system"/>
    <property type="evidence" value="ECO:0007669"/>
    <property type="project" value="InterPro"/>
</dbReference>
<dbReference type="PANTHER" id="PTHR43228">
    <property type="entry name" value="TWO-COMPONENT RESPONSE REGULATOR"/>
    <property type="match status" value="1"/>
</dbReference>
<sequence>MSTKSIKRTITSETPNPSQASIRNQPAKSPTTDPHHEKKQRTEPTGSSKGTIEVHAQQHIKGKKDKHDGYEPTSIEELVELMNDQHLQMSDGLTKEIAKAEIEALSSHRKLLKERCLEAEEDMERAGRLFEEAPPCEDWEAYWMKENTTETYEKMKKGGQKFSALVVDDNKMIRKVEEKLLARFGFETKVVENGEKALKLFDDGYTFDVVVMDMEMPVMNGPVATRALRARGVDCMIVGVTSCGDGPEKAEFEASGLNCCWEKPLNAEIVGTILNKLDNKMS</sequence>
<evidence type="ECO:0000256" key="3">
    <source>
        <dbReference type="SAM" id="MobiDB-lite"/>
    </source>
</evidence>
<dbReference type="AlphaFoldDB" id="A0A8X8XQJ1"/>
<evidence type="ECO:0000313" key="6">
    <source>
        <dbReference type="Proteomes" id="UP000298416"/>
    </source>
</evidence>
<feature type="compositionally biased region" description="Basic and acidic residues" evidence="3">
    <location>
        <begin position="33"/>
        <end position="42"/>
    </location>
</feature>
<dbReference type="SMART" id="SM00448">
    <property type="entry name" value="REC"/>
    <property type="match status" value="1"/>
</dbReference>
<accession>A0A8X8XQJ1</accession>
<feature type="region of interest" description="Disordered" evidence="3">
    <location>
        <begin position="1"/>
        <end position="70"/>
    </location>
</feature>
<keyword evidence="2" id="KW-0175">Coiled coil</keyword>
<evidence type="ECO:0000256" key="1">
    <source>
        <dbReference type="PROSITE-ProRule" id="PRU00169"/>
    </source>
</evidence>
<dbReference type="PROSITE" id="PS50110">
    <property type="entry name" value="RESPONSE_REGULATORY"/>
    <property type="match status" value="1"/>
</dbReference>
<protein>
    <recommendedName>
        <fullName evidence="4">Response regulatory domain-containing protein</fullName>
    </recommendedName>
</protein>
<dbReference type="SUPFAM" id="SSF52172">
    <property type="entry name" value="CheY-like"/>
    <property type="match status" value="1"/>
</dbReference>
<dbReference type="EMBL" id="PNBA02000008">
    <property type="protein sequence ID" value="KAG6416769.1"/>
    <property type="molecule type" value="Genomic_DNA"/>
</dbReference>
<feature type="modified residue" description="4-aspartylphosphate" evidence="1">
    <location>
        <position position="213"/>
    </location>
</feature>
<comment type="caution">
    <text evidence="5">The sequence shown here is derived from an EMBL/GenBank/DDBJ whole genome shotgun (WGS) entry which is preliminary data.</text>
</comment>
<dbReference type="InterPro" id="IPR052048">
    <property type="entry name" value="ST_Response_Regulator"/>
</dbReference>
<feature type="domain" description="Response regulatory" evidence="4">
    <location>
        <begin position="163"/>
        <end position="278"/>
    </location>
</feature>
<keyword evidence="1" id="KW-0597">Phosphoprotein</keyword>
<dbReference type="InterPro" id="IPR001789">
    <property type="entry name" value="Sig_transdc_resp-reg_receiver"/>
</dbReference>
<dbReference type="PANTHER" id="PTHR43228:SF1">
    <property type="entry name" value="TWO-COMPONENT RESPONSE REGULATOR ARR22"/>
    <property type="match status" value="1"/>
</dbReference>
<evidence type="ECO:0000313" key="5">
    <source>
        <dbReference type="EMBL" id="KAG6416769.1"/>
    </source>
</evidence>
<feature type="compositionally biased region" description="Polar residues" evidence="3">
    <location>
        <begin position="1"/>
        <end position="32"/>
    </location>
</feature>
<gene>
    <name evidence="5" type="ORF">SASPL_124207</name>
</gene>